<dbReference type="GO" id="GO:0022857">
    <property type="term" value="F:transmembrane transporter activity"/>
    <property type="evidence" value="ECO:0007669"/>
    <property type="project" value="InterPro"/>
</dbReference>
<feature type="non-terminal residue" evidence="2">
    <location>
        <position position="1"/>
    </location>
</feature>
<feature type="transmembrane region" description="Helical" evidence="1">
    <location>
        <begin position="65"/>
        <end position="83"/>
    </location>
</feature>
<evidence type="ECO:0000313" key="3">
    <source>
        <dbReference type="Proteomes" id="UP001168575"/>
    </source>
</evidence>
<dbReference type="Pfam" id="PF12822">
    <property type="entry name" value="ECF_trnsprt"/>
    <property type="match status" value="1"/>
</dbReference>
<evidence type="ECO:0000313" key="2">
    <source>
        <dbReference type="EMBL" id="MDO4842129.1"/>
    </source>
</evidence>
<comment type="caution">
    <text evidence="2">The sequence shown here is derived from an EMBL/GenBank/DDBJ whole genome shotgun (WGS) entry which is preliminary data.</text>
</comment>
<feature type="transmembrane region" description="Helical" evidence="1">
    <location>
        <begin position="6"/>
        <end position="25"/>
    </location>
</feature>
<keyword evidence="3" id="KW-1185">Reference proteome</keyword>
<protein>
    <submittedName>
        <fullName evidence="2">ECF transporter S component</fullName>
    </submittedName>
</protein>
<feature type="transmembrane region" description="Helical" evidence="1">
    <location>
        <begin position="95"/>
        <end position="117"/>
    </location>
</feature>
<dbReference type="Proteomes" id="UP001168575">
    <property type="component" value="Unassembled WGS sequence"/>
</dbReference>
<dbReference type="Gene3D" id="1.10.1760.20">
    <property type="match status" value="1"/>
</dbReference>
<feature type="transmembrane region" description="Helical" evidence="1">
    <location>
        <begin position="32"/>
        <end position="59"/>
    </location>
</feature>
<proteinExistence type="predicted"/>
<keyword evidence="1" id="KW-0812">Transmembrane</keyword>
<feature type="transmembrane region" description="Helical" evidence="1">
    <location>
        <begin position="129"/>
        <end position="153"/>
    </location>
</feature>
<evidence type="ECO:0000256" key="1">
    <source>
        <dbReference type="SAM" id="Phobius"/>
    </source>
</evidence>
<reference evidence="2" key="1">
    <citation type="submission" date="2023-07" db="EMBL/GenBank/DDBJ databases">
        <title>Between Cages and Wild: Unraveling the Impact of Captivity on Animal Microbiomes and Antimicrobial Resistance.</title>
        <authorList>
            <person name="Schmartz G.P."/>
            <person name="Rehner J."/>
            <person name="Schuff M.J."/>
            <person name="Becker S.L."/>
            <person name="Kravczyk M."/>
            <person name="Gurevich A."/>
            <person name="Francke R."/>
            <person name="Mueller R."/>
            <person name="Keller V."/>
            <person name="Keller A."/>
        </authorList>
    </citation>
    <scope>NUCLEOTIDE SEQUENCE</scope>
    <source>
        <strain evidence="2">S12M_St_49</strain>
    </source>
</reference>
<dbReference type="EMBL" id="JAUMVS010000099">
    <property type="protein sequence ID" value="MDO4842129.1"/>
    <property type="molecule type" value="Genomic_DNA"/>
</dbReference>
<dbReference type="InterPro" id="IPR024529">
    <property type="entry name" value="ECF_trnsprt_substrate-spec"/>
</dbReference>
<dbReference type="AlphaFoldDB" id="A0AA43UBB8"/>
<accession>A0AA43UBB8</accession>
<keyword evidence="1" id="KW-1133">Transmembrane helix</keyword>
<organism evidence="2 3">
    <name type="scientific">Phoenicibacter congonensis</name>
    <dbReference type="NCBI Taxonomy" id="1944646"/>
    <lineage>
        <taxon>Bacteria</taxon>
        <taxon>Bacillati</taxon>
        <taxon>Actinomycetota</taxon>
        <taxon>Coriobacteriia</taxon>
        <taxon>Eggerthellales</taxon>
        <taxon>Eggerthellaceae</taxon>
        <taxon>Phoenicibacter</taxon>
    </lineage>
</organism>
<keyword evidence="1" id="KW-0472">Membrane</keyword>
<name>A0AA43UBB8_9ACTN</name>
<sequence length="179" mass="19470">ELVVIAVIAAIGVVGRAVFFMVPSFKPCTAIVIIASACLGPEAGFLTGAMIAFVSNFFFGQGPWTPWQMFSFGIIGFLTGILFRKGILKKNVPMLCVYGVIVTICIYGFLMNTYTVLTMDFVNSWPEILAVYGSGLPVDSVHATATAIFLAVLAKPMIEKLDRVRKKYGMMEPGEELKP</sequence>
<gene>
    <name evidence="2" type="ORF">Q3982_05575</name>
</gene>